<sequence>MLDSVNPYVQIFRSARDALQHDSGVNLHIRILHSRNNRQYNQPTASEIATLIVGDDTDAIGCRDIIVRKNDGYLKRISETHPSYTPLQYPLLFPYGTDGWRVAIEQQRLNYIKTHQAEMCGDLYQGLEDVVVLGDTDDSGVGKRVVLPLSFTGGPRNIMKHYQDVMAICRTIGPPDFFITFTCNPNWPKISRELQRLPGQRAEDRPDILARISRMKHKQLMKLLKEKKTLELQLTNAGEKHYLRMLLYKQACSARGLLDDDNEWHGGLSEAETWESSIKLRNMFSTMLMFSEITDPVTLWEQHWRMVDGVDEN</sequence>
<dbReference type="Proteomes" id="UP000826271">
    <property type="component" value="Unassembled WGS sequence"/>
</dbReference>
<reference evidence="2" key="1">
    <citation type="submission" date="2019-10" db="EMBL/GenBank/DDBJ databases">
        <authorList>
            <person name="Zhang R."/>
            <person name="Pan Y."/>
            <person name="Wang J."/>
            <person name="Ma R."/>
            <person name="Yu S."/>
        </authorList>
    </citation>
    <scope>NUCLEOTIDE SEQUENCE</scope>
    <source>
        <strain evidence="2">LA-IB0</strain>
        <tissue evidence="2">Leaf</tissue>
    </source>
</reference>
<feature type="domain" description="Helitron helicase-like" evidence="1">
    <location>
        <begin position="102"/>
        <end position="229"/>
    </location>
</feature>
<dbReference type="InterPro" id="IPR025476">
    <property type="entry name" value="Helitron_helicase-like"/>
</dbReference>
<dbReference type="AlphaFoldDB" id="A0AAV6W407"/>
<evidence type="ECO:0000259" key="1">
    <source>
        <dbReference type="Pfam" id="PF14214"/>
    </source>
</evidence>
<evidence type="ECO:0000313" key="2">
    <source>
        <dbReference type="EMBL" id="KAG8366041.1"/>
    </source>
</evidence>
<gene>
    <name evidence="2" type="ORF">BUALT_Bualt17G0034800</name>
</gene>
<evidence type="ECO:0000313" key="3">
    <source>
        <dbReference type="Proteomes" id="UP000826271"/>
    </source>
</evidence>
<name>A0AAV6W407_9LAMI</name>
<protein>
    <recommendedName>
        <fullName evidence="1">Helitron helicase-like domain-containing protein</fullName>
    </recommendedName>
</protein>
<organism evidence="2 3">
    <name type="scientific">Buddleja alternifolia</name>
    <dbReference type="NCBI Taxonomy" id="168488"/>
    <lineage>
        <taxon>Eukaryota</taxon>
        <taxon>Viridiplantae</taxon>
        <taxon>Streptophyta</taxon>
        <taxon>Embryophyta</taxon>
        <taxon>Tracheophyta</taxon>
        <taxon>Spermatophyta</taxon>
        <taxon>Magnoliopsida</taxon>
        <taxon>eudicotyledons</taxon>
        <taxon>Gunneridae</taxon>
        <taxon>Pentapetalae</taxon>
        <taxon>asterids</taxon>
        <taxon>lamiids</taxon>
        <taxon>Lamiales</taxon>
        <taxon>Scrophulariaceae</taxon>
        <taxon>Buddlejeae</taxon>
        <taxon>Buddleja</taxon>
    </lineage>
</organism>
<comment type="caution">
    <text evidence="2">The sequence shown here is derived from an EMBL/GenBank/DDBJ whole genome shotgun (WGS) entry which is preliminary data.</text>
</comment>
<keyword evidence="3" id="KW-1185">Reference proteome</keyword>
<proteinExistence type="predicted"/>
<dbReference type="Pfam" id="PF14214">
    <property type="entry name" value="Helitron_like_N"/>
    <property type="match status" value="1"/>
</dbReference>
<dbReference type="PANTHER" id="PTHR45786">
    <property type="entry name" value="DNA BINDING PROTEIN-LIKE"/>
    <property type="match status" value="1"/>
</dbReference>
<dbReference type="PANTHER" id="PTHR45786:SF74">
    <property type="entry name" value="ATP-DEPENDENT DNA HELICASE"/>
    <property type="match status" value="1"/>
</dbReference>
<accession>A0AAV6W407</accession>
<dbReference type="EMBL" id="WHWC01000017">
    <property type="protein sequence ID" value="KAG8366041.1"/>
    <property type="molecule type" value="Genomic_DNA"/>
</dbReference>